<reference evidence="1 3" key="1">
    <citation type="submission" date="2015-02" db="EMBL/GenBank/DDBJ databases">
        <title>Whole genome sequencing of multiple isolates of three species of pepper and tomato-infecting xanthomonads reveals genetic diversity in field strains and pinpoints effectors responsible for host specificity.</title>
        <authorList>
            <person name="Schwartz A."/>
            <person name="Dahlbeck D."/>
            <person name="Staskawicz B."/>
            <person name="Bart R."/>
            <person name="Potnis N."/>
            <person name="Minsavage G."/>
            <person name="Timilsina S."/>
            <person name="Goss E."/>
            <person name="Jones J."/>
            <person name="Vallad G."/>
            <person name="Barak J."/>
            <person name="Miller S."/>
            <person name="Ritchie D."/>
            <person name="Martins J.Jr."/>
            <person name="Patane J.S."/>
            <person name="Setubal J.C."/>
        </authorList>
    </citation>
    <scope>NUCLEOTIDE SEQUENCE [LARGE SCALE GENOMIC DNA]</scope>
    <source>
        <strain evidence="1 3">Xp3-15</strain>
    </source>
</reference>
<evidence type="ECO:0000313" key="4">
    <source>
        <dbReference type="Proteomes" id="UP000289372"/>
    </source>
</evidence>
<evidence type="ECO:0000313" key="1">
    <source>
        <dbReference type="EMBL" id="KLC07834.1"/>
    </source>
</evidence>
<dbReference type="Proteomes" id="UP000035369">
    <property type="component" value="Unassembled WGS sequence"/>
</dbReference>
<name>A0AAQ0YS99_XANPE</name>
<sequence length="168" mass="17241">MAEIYGTRWTSGFGADPSTGAGSTWAKGLAGVTAQQLGAGLTACIAAADPWPPTLPEFRARCLGVPSLAQVANELRGGGDRSGFTVLVGMKLDGYRYRGASASDADRMVREAYELARDHVMRGGEVLEPAATALPPPAKVPEVADRDAARAALARAAAELGDATAVTA</sequence>
<accession>A0AAQ0YS99</accession>
<dbReference type="EMBL" id="JZUY01000036">
    <property type="protein sequence ID" value="KLC07834.1"/>
    <property type="molecule type" value="Genomic_DNA"/>
</dbReference>
<gene>
    <name evidence="2" type="ORF">DB769_15240</name>
    <name evidence="1" type="ORF">XP315_08470</name>
</gene>
<evidence type="ECO:0000313" key="3">
    <source>
        <dbReference type="Proteomes" id="UP000035369"/>
    </source>
</evidence>
<comment type="caution">
    <text evidence="2">The sequence shown here is derived from an EMBL/GenBank/DDBJ whole genome shotgun (WGS) entry which is preliminary data.</text>
</comment>
<dbReference type="EMBL" id="PUUL01000088">
    <property type="protein sequence ID" value="RXD52311.1"/>
    <property type="molecule type" value="Genomic_DNA"/>
</dbReference>
<organism evidence="2 4">
    <name type="scientific">Xanthomonas perforans</name>
    <dbReference type="NCBI Taxonomy" id="442694"/>
    <lineage>
        <taxon>Bacteria</taxon>
        <taxon>Pseudomonadati</taxon>
        <taxon>Pseudomonadota</taxon>
        <taxon>Gammaproteobacteria</taxon>
        <taxon>Lysobacterales</taxon>
        <taxon>Lysobacteraceae</taxon>
        <taxon>Xanthomonas</taxon>
    </lineage>
</organism>
<keyword evidence="3" id="KW-1185">Reference proteome</keyword>
<proteinExistence type="predicted"/>
<evidence type="ECO:0000313" key="2">
    <source>
        <dbReference type="EMBL" id="RXD52311.1"/>
    </source>
</evidence>
<dbReference type="RefSeq" id="WP_046931996.1">
    <property type="nucleotide sequence ID" value="NZ_CP116309.1"/>
</dbReference>
<dbReference type="Proteomes" id="UP000289372">
    <property type="component" value="Unassembled WGS sequence"/>
</dbReference>
<reference evidence="2 4" key="2">
    <citation type="submission" date="2018-02" db="EMBL/GenBank/DDBJ databases">
        <title>Characterization of Xanthomonas diversity in transplant houses and field plants.</title>
        <authorList>
            <person name="Abrahamian P."/>
            <person name="Timilsina S."/>
            <person name="Minsavage G.V."/>
            <person name="Goss E.M."/>
            <person name="Jones J.B."/>
            <person name="Vallad G.E."/>
        </authorList>
    </citation>
    <scope>NUCLEOTIDE SEQUENCE [LARGE SCALE GENOMIC DNA]</scope>
    <source>
        <strain evidence="2 4">GEV2132</strain>
    </source>
</reference>
<dbReference type="AlphaFoldDB" id="A0AAQ0YS99"/>
<protein>
    <submittedName>
        <fullName evidence="2">Uncharacterized protein</fullName>
    </submittedName>
</protein>